<feature type="transmembrane region" description="Helical" evidence="2">
    <location>
        <begin position="39"/>
        <end position="63"/>
    </location>
</feature>
<keyword evidence="2" id="KW-0472">Membrane</keyword>
<reference evidence="3" key="3">
    <citation type="submission" date="2025-09" db="UniProtKB">
        <authorList>
            <consortium name="Ensembl"/>
        </authorList>
    </citation>
    <scope>IDENTIFICATION</scope>
</reference>
<reference evidence="3" key="1">
    <citation type="submission" date="2021-04" db="EMBL/GenBank/DDBJ databases">
        <authorList>
            <consortium name="Wellcome Sanger Institute Data Sharing"/>
        </authorList>
    </citation>
    <scope>NUCLEOTIDE SEQUENCE [LARGE SCALE GENOMIC DNA]</scope>
</reference>
<dbReference type="InParanoid" id="A0A665UP34"/>
<dbReference type="AlphaFoldDB" id="A0A665UP34"/>
<keyword evidence="4" id="KW-1185">Reference proteome</keyword>
<feature type="region of interest" description="Disordered" evidence="1">
    <location>
        <begin position="71"/>
        <end position="108"/>
    </location>
</feature>
<sequence>LMWREYLAMTLDLKIQKANCRLICQRPPLVVASCLTVGLVPAGVVGGILLVFICVLALLLWCLSRQKGSYVTNEMDDDDDIVNHEDGDGDEDEFVSSDVEPVKVKEED</sequence>
<accession>A0A665UP34</accession>
<organism evidence="3 4">
    <name type="scientific">Echeneis naucrates</name>
    <name type="common">Live sharksucker</name>
    <dbReference type="NCBI Taxonomy" id="173247"/>
    <lineage>
        <taxon>Eukaryota</taxon>
        <taxon>Metazoa</taxon>
        <taxon>Chordata</taxon>
        <taxon>Craniata</taxon>
        <taxon>Vertebrata</taxon>
        <taxon>Euteleostomi</taxon>
        <taxon>Actinopterygii</taxon>
        <taxon>Neopterygii</taxon>
        <taxon>Teleostei</taxon>
        <taxon>Neoteleostei</taxon>
        <taxon>Acanthomorphata</taxon>
        <taxon>Carangaria</taxon>
        <taxon>Carangiformes</taxon>
        <taxon>Echeneidae</taxon>
        <taxon>Echeneis</taxon>
    </lineage>
</organism>
<name>A0A665UP34_ECHNA</name>
<keyword evidence="2" id="KW-1133">Transmembrane helix</keyword>
<keyword evidence="2" id="KW-0812">Transmembrane</keyword>
<evidence type="ECO:0000256" key="1">
    <source>
        <dbReference type="SAM" id="MobiDB-lite"/>
    </source>
</evidence>
<evidence type="ECO:0000256" key="2">
    <source>
        <dbReference type="SAM" id="Phobius"/>
    </source>
</evidence>
<evidence type="ECO:0000313" key="4">
    <source>
        <dbReference type="Proteomes" id="UP000472264"/>
    </source>
</evidence>
<proteinExistence type="predicted"/>
<protein>
    <submittedName>
        <fullName evidence="3">Uncharacterized protein</fullName>
    </submittedName>
</protein>
<evidence type="ECO:0000313" key="3">
    <source>
        <dbReference type="Ensembl" id="ENSENLP00000021004.1"/>
    </source>
</evidence>
<dbReference type="Proteomes" id="UP000472264">
    <property type="component" value="Chromosome 2"/>
</dbReference>
<dbReference type="Ensembl" id="ENSENLT00000021742.1">
    <property type="protein sequence ID" value="ENSENLP00000021004.1"/>
    <property type="gene ID" value="ENSENLG00000009557.1"/>
</dbReference>
<reference evidence="3" key="2">
    <citation type="submission" date="2025-08" db="UniProtKB">
        <authorList>
            <consortium name="Ensembl"/>
        </authorList>
    </citation>
    <scope>IDENTIFICATION</scope>
</reference>